<dbReference type="NCBIfam" id="NF038214">
    <property type="entry name" value="IS21_help_AAA"/>
    <property type="match status" value="1"/>
</dbReference>
<gene>
    <name evidence="6" type="ORF">B1806_16055</name>
</gene>
<keyword evidence="2" id="KW-0547">Nucleotide-binding</keyword>
<evidence type="ECO:0000313" key="7">
    <source>
        <dbReference type="Proteomes" id="UP000307749"/>
    </source>
</evidence>
<reference evidence="6 7" key="1">
    <citation type="submission" date="2017-02" db="EMBL/GenBank/DDBJ databases">
        <title>Whole genome sequencing of Metallibacterium scheffleri DSM 24874 (T).</title>
        <authorList>
            <person name="Kumar S."/>
            <person name="Patil P."/>
            <person name="Patil P.B."/>
        </authorList>
    </citation>
    <scope>NUCLEOTIDE SEQUENCE [LARGE SCALE GENOMIC DNA]</scope>
    <source>
        <strain evidence="6 7">DSM 24874</strain>
    </source>
</reference>
<dbReference type="PANTHER" id="PTHR30050:SF4">
    <property type="entry name" value="ATP-BINDING PROTEIN RV3427C IN INSERTION SEQUENCE-RELATED"/>
    <property type="match status" value="1"/>
</dbReference>
<name>A0A4S3KDF1_9GAMM</name>
<dbReference type="PIRSF" id="PIRSF003073">
    <property type="entry name" value="DNAC_TnpB_IstB"/>
    <property type="match status" value="1"/>
</dbReference>
<evidence type="ECO:0000256" key="4">
    <source>
        <dbReference type="SAM" id="MobiDB-lite"/>
    </source>
</evidence>
<dbReference type="OrthoDB" id="5950834at2"/>
<organism evidence="6 7">
    <name type="scientific">Metallibacterium scheffleri</name>
    <dbReference type="NCBI Taxonomy" id="993689"/>
    <lineage>
        <taxon>Bacteria</taxon>
        <taxon>Pseudomonadati</taxon>
        <taxon>Pseudomonadota</taxon>
        <taxon>Gammaproteobacteria</taxon>
        <taxon>Lysobacterales</taxon>
        <taxon>Rhodanobacteraceae</taxon>
        <taxon>Metallibacterium</taxon>
    </lineage>
</organism>
<dbReference type="InterPro" id="IPR003593">
    <property type="entry name" value="AAA+_ATPase"/>
</dbReference>
<dbReference type="AlphaFoldDB" id="A0A4S3KDF1"/>
<feature type="domain" description="AAA+ ATPase" evidence="5">
    <location>
        <begin position="93"/>
        <end position="224"/>
    </location>
</feature>
<keyword evidence="7" id="KW-1185">Reference proteome</keyword>
<dbReference type="PANTHER" id="PTHR30050">
    <property type="entry name" value="CHROMOSOMAL REPLICATION INITIATOR PROTEIN DNAA"/>
    <property type="match status" value="1"/>
</dbReference>
<evidence type="ECO:0000256" key="1">
    <source>
        <dbReference type="ARBA" id="ARBA00008059"/>
    </source>
</evidence>
<comment type="similarity">
    <text evidence="1">Belongs to the IS21/IS1162 putative ATP-binding protein family.</text>
</comment>
<dbReference type="Proteomes" id="UP000307749">
    <property type="component" value="Unassembled WGS sequence"/>
</dbReference>
<evidence type="ECO:0000256" key="2">
    <source>
        <dbReference type="ARBA" id="ARBA00022741"/>
    </source>
</evidence>
<dbReference type="SUPFAM" id="SSF52540">
    <property type="entry name" value="P-loop containing nucleoside triphosphate hydrolases"/>
    <property type="match status" value="1"/>
</dbReference>
<dbReference type="Gene3D" id="3.40.50.300">
    <property type="entry name" value="P-loop containing nucleotide triphosphate hydrolases"/>
    <property type="match status" value="1"/>
</dbReference>
<dbReference type="InterPro" id="IPR028350">
    <property type="entry name" value="DNAC/IstB-like"/>
</dbReference>
<dbReference type="STRING" id="993689.GCA_002077135_01579"/>
<dbReference type="SMART" id="SM00382">
    <property type="entry name" value="AAA"/>
    <property type="match status" value="1"/>
</dbReference>
<sequence>MLHEPLHAQLARLGLRGAADALVRLQPDDALLDALALLLEAESLHRDSLAQARRLKLAKLPQHAHPADVDLRTPRGLGKTRWHALLSLNWLRQHHHLLLLGPTGVGKSYLACALAKAAIDQKKSVRYLRLPRLGEELTAIHAQGRLSHWLKTQSRIDLLILDDFGLVPLAPVHQPLLLELLEDRHQRGSLIVTSQLPLKLWHAQFHDPSLADAILDRLVHGAETVELNGESLRKQPPSPPAQDNATDRN</sequence>
<evidence type="ECO:0000256" key="3">
    <source>
        <dbReference type="ARBA" id="ARBA00022840"/>
    </source>
</evidence>
<evidence type="ECO:0000259" key="5">
    <source>
        <dbReference type="SMART" id="SM00382"/>
    </source>
</evidence>
<evidence type="ECO:0000313" key="6">
    <source>
        <dbReference type="EMBL" id="THD06419.1"/>
    </source>
</evidence>
<dbReference type="Pfam" id="PF01695">
    <property type="entry name" value="IstB_IS21"/>
    <property type="match status" value="1"/>
</dbReference>
<dbReference type="RefSeq" id="WP_081126961.1">
    <property type="nucleotide sequence ID" value="NZ_LDOS01000002.1"/>
</dbReference>
<dbReference type="InterPro" id="IPR047661">
    <property type="entry name" value="IstB"/>
</dbReference>
<protein>
    <recommendedName>
        <fullName evidence="5">AAA+ ATPase domain-containing protein</fullName>
    </recommendedName>
</protein>
<dbReference type="EMBL" id="MWQO01000081">
    <property type="protein sequence ID" value="THD06419.1"/>
    <property type="molecule type" value="Genomic_DNA"/>
</dbReference>
<comment type="caution">
    <text evidence="6">The sequence shown here is derived from an EMBL/GenBank/DDBJ whole genome shotgun (WGS) entry which is preliminary data.</text>
</comment>
<feature type="region of interest" description="Disordered" evidence="4">
    <location>
        <begin position="226"/>
        <end position="249"/>
    </location>
</feature>
<dbReference type="InterPro" id="IPR027417">
    <property type="entry name" value="P-loop_NTPase"/>
</dbReference>
<dbReference type="GO" id="GO:0006260">
    <property type="term" value="P:DNA replication"/>
    <property type="evidence" value="ECO:0007669"/>
    <property type="project" value="TreeGrafter"/>
</dbReference>
<accession>A0A4S3KDF1</accession>
<keyword evidence="3" id="KW-0067">ATP-binding</keyword>
<dbReference type="GO" id="GO:0005524">
    <property type="term" value="F:ATP binding"/>
    <property type="evidence" value="ECO:0007669"/>
    <property type="project" value="UniProtKB-KW"/>
</dbReference>
<proteinExistence type="inferred from homology"/>
<dbReference type="InterPro" id="IPR002611">
    <property type="entry name" value="IstB_ATP-bd"/>
</dbReference>